<feature type="compositionally biased region" description="Basic and acidic residues" evidence="1">
    <location>
        <begin position="491"/>
        <end position="502"/>
    </location>
</feature>
<dbReference type="OMA" id="CANRHAL"/>
<feature type="compositionally biased region" description="Low complexity" evidence="1">
    <location>
        <begin position="552"/>
        <end position="567"/>
    </location>
</feature>
<feature type="region of interest" description="Disordered" evidence="1">
    <location>
        <begin position="580"/>
        <end position="609"/>
    </location>
</feature>
<keyword evidence="3" id="KW-1185">Reference proteome</keyword>
<feature type="compositionally biased region" description="Polar residues" evidence="1">
    <location>
        <begin position="542"/>
        <end position="551"/>
    </location>
</feature>
<accession>A0A1Y2LIJ0</accession>
<feature type="compositionally biased region" description="Basic and acidic residues" evidence="1">
    <location>
        <begin position="658"/>
        <end position="672"/>
    </location>
</feature>
<evidence type="ECO:0000256" key="1">
    <source>
        <dbReference type="SAM" id="MobiDB-lite"/>
    </source>
</evidence>
<dbReference type="InParanoid" id="A0A1Y2LIJ0"/>
<feature type="compositionally biased region" description="Basic and acidic residues" evidence="1">
    <location>
        <begin position="470"/>
        <end position="482"/>
    </location>
</feature>
<gene>
    <name evidence="2" type="ORF">B5807_11531</name>
</gene>
<feature type="region of interest" description="Disordered" evidence="1">
    <location>
        <begin position="517"/>
        <end position="567"/>
    </location>
</feature>
<name>A0A1Y2LIJ0_EPING</name>
<reference evidence="2 3" key="1">
    <citation type="journal article" date="2017" name="Genome Announc.">
        <title>Genome sequence of the saprophytic ascomycete Epicoccum nigrum ICMP 19927 strain isolated from New Zealand.</title>
        <authorList>
            <person name="Fokin M."/>
            <person name="Fleetwood D."/>
            <person name="Weir B.S."/>
            <person name="Villas-Boas S.G."/>
        </authorList>
    </citation>
    <scope>NUCLEOTIDE SEQUENCE [LARGE SCALE GENOMIC DNA]</scope>
    <source>
        <strain evidence="2 3">ICMP 19927</strain>
    </source>
</reference>
<feature type="compositionally biased region" description="Low complexity" evidence="1">
    <location>
        <begin position="430"/>
        <end position="445"/>
    </location>
</feature>
<sequence length="680" mass="76545">MNPELSVGVATPAPDEVQTFELPPKLTLQLPSGFLEKPHVRHALKYMEDDEQREKALKAALVWKERFATKRWKPVLAAIERRKNEDSIRFLPQDEDFDNEHPTASRSRAMTAPVVSQPSIQATPSRRWLTRKQTVSASLPSVSTAATITPRQHRWDILTSSPATPLTPILLGNSFSSGGFWSVSTQPQQCEAPVDSEPEPLTEPKDPEAREVYTRLKRDIDGLARKYCLARFRTDTSGKEDFIPECMIKPRDTEEAAKVILNDCKVDMNDAIVTDLPERLRCWALGERQLRSQLCIKDATELSEQNDWMNDESLGAIPVVLEKKNYRPPSISLAVSILDEQREALRRFRIHRDLDLMMEDLARDSAWALRMLEDAEYVVATDVDVWSNDSGDDGYDYSNFLRSIKREMSTSESSGALSRMVEEVSNSESTSFRFPSFPSTSPSRSSSHESHLSTLSSTNDSSQRSILIRRRPDLHVATDRIRKASASEVSPEDREFRHRGPELSDLSQWAEELKGMANRDSLGNRSDRTALKHLPPGGTKARGSSPTNTLRSQFSSSSSAEASYSPTLSPRALYARSLIDTSPSPMPYQNPHHSNTLDTPTPAHHRRKSKSKILFHRPFDRFKHQREGSNATGARTSGISITKADAEEWVGELARMEDRERVRQGDERERALRVLGGGGE</sequence>
<organism evidence="2 3">
    <name type="scientific">Epicoccum nigrum</name>
    <name type="common">Soil fungus</name>
    <name type="synonym">Epicoccum purpurascens</name>
    <dbReference type="NCBI Taxonomy" id="105696"/>
    <lineage>
        <taxon>Eukaryota</taxon>
        <taxon>Fungi</taxon>
        <taxon>Dikarya</taxon>
        <taxon>Ascomycota</taxon>
        <taxon>Pezizomycotina</taxon>
        <taxon>Dothideomycetes</taxon>
        <taxon>Pleosporomycetidae</taxon>
        <taxon>Pleosporales</taxon>
        <taxon>Pleosporineae</taxon>
        <taxon>Didymellaceae</taxon>
        <taxon>Epicoccum</taxon>
    </lineage>
</organism>
<feature type="region of interest" description="Disordered" evidence="1">
    <location>
        <begin position="658"/>
        <end position="680"/>
    </location>
</feature>
<feature type="compositionally biased region" description="Polar residues" evidence="1">
    <location>
        <begin position="102"/>
        <end position="124"/>
    </location>
</feature>
<dbReference type="AlphaFoldDB" id="A0A1Y2LIJ0"/>
<dbReference type="Proteomes" id="UP000193240">
    <property type="component" value="Unassembled WGS sequence"/>
</dbReference>
<protein>
    <submittedName>
        <fullName evidence="2">Uncharacterized protein</fullName>
    </submittedName>
</protein>
<evidence type="ECO:0000313" key="2">
    <source>
        <dbReference type="EMBL" id="OSS43716.1"/>
    </source>
</evidence>
<feature type="region of interest" description="Disordered" evidence="1">
    <location>
        <begin position="93"/>
        <end position="126"/>
    </location>
</feature>
<proteinExistence type="predicted"/>
<dbReference type="EMBL" id="KZ107862">
    <property type="protein sequence ID" value="OSS43716.1"/>
    <property type="molecule type" value="Genomic_DNA"/>
</dbReference>
<feature type="region of interest" description="Disordered" evidence="1">
    <location>
        <begin position="430"/>
        <end position="503"/>
    </location>
</feature>
<evidence type="ECO:0000313" key="3">
    <source>
        <dbReference type="Proteomes" id="UP000193240"/>
    </source>
</evidence>